<dbReference type="Ensembl" id="ENSLLET00000030236.1">
    <property type="protein sequence ID" value="ENSLLEP00000029107.1"/>
    <property type="gene ID" value="ENSLLEG00000018436.1"/>
</dbReference>
<evidence type="ECO:0000256" key="10">
    <source>
        <dbReference type="ARBA" id="ARBA00023319"/>
    </source>
</evidence>
<dbReference type="SUPFAM" id="SSF52058">
    <property type="entry name" value="L domain-like"/>
    <property type="match status" value="1"/>
</dbReference>
<evidence type="ECO:0000256" key="9">
    <source>
        <dbReference type="ARBA" id="ARBA00023180"/>
    </source>
</evidence>
<dbReference type="AlphaFoldDB" id="A0A8C5PXN2"/>
<keyword evidence="4" id="KW-0732">Signal</keyword>
<dbReference type="Gene3D" id="3.80.10.10">
    <property type="entry name" value="Ribonuclease Inhibitor"/>
    <property type="match status" value="1"/>
</dbReference>
<accession>A0A8C5PXN2</accession>
<keyword evidence="10" id="KW-0393">Immunoglobulin domain</keyword>
<dbReference type="InterPro" id="IPR003599">
    <property type="entry name" value="Ig_sub"/>
</dbReference>
<evidence type="ECO:0000256" key="11">
    <source>
        <dbReference type="SAM" id="Phobius"/>
    </source>
</evidence>
<dbReference type="SUPFAM" id="SSF48726">
    <property type="entry name" value="Immunoglobulin"/>
    <property type="match status" value="1"/>
</dbReference>
<dbReference type="Pfam" id="PF13927">
    <property type="entry name" value="Ig_3"/>
    <property type="match status" value="1"/>
</dbReference>
<dbReference type="FunFam" id="2.60.40.10:FF:000076">
    <property type="entry name" value="Leucine-rich repeat and Ig domain-containing 4"/>
    <property type="match status" value="1"/>
</dbReference>
<dbReference type="Pfam" id="PF13306">
    <property type="entry name" value="LRR_5"/>
    <property type="match status" value="1"/>
</dbReference>
<proteinExistence type="predicted"/>
<evidence type="ECO:0000259" key="12">
    <source>
        <dbReference type="PROSITE" id="PS50835"/>
    </source>
</evidence>
<dbReference type="PROSITE" id="PS50835">
    <property type="entry name" value="IG_LIKE"/>
    <property type="match status" value="1"/>
</dbReference>
<feature type="transmembrane region" description="Helical" evidence="11">
    <location>
        <begin position="515"/>
        <end position="545"/>
    </location>
</feature>
<dbReference type="SMART" id="SM00409">
    <property type="entry name" value="IG"/>
    <property type="match status" value="1"/>
</dbReference>
<dbReference type="PANTHER" id="PTHR24369">
    <property type="entry name" value="ANTIGEN BSP, PUTATIVE-RELATED"/>
    <property type="match status" value="1"/>
</dbReference>
<evidence type="ECO:0000256" key="4">
    <source>
        <dbReference type="ARBA" id="ARBA00022729"/>
    </source>
</evidence>
<protein>
    <recommendedName>
        <fullName evidence="12">Ig-like domain-containing protein</fullName>
    </recommendedName>
</protein>
<evidence type="ECO:0000256" key="3">
    <source>
        <dbReference type="ARBA" id="ARBA00022692"/>
    </source>
</evidence>
<evidence type="ECO:0000256" key="5">
    <source>
        <dbReference type="ARBA" id="ARBA00022737"/>
    </source>
</evidence>
<reference evidence="13" key="2">
    <citation type="submission" date="2025-09" db="UniProtKB">
        <authorList>
            <consortium name="Ensembl"/>
        </authorList>
    </citation>
    <scope>IDENTIFICATION</scope>
</reference>
<dbReference type="InterPro" id="IPR003591">
    <property type="entry name" value="Leu-rich_rpt_typical-subtyp"/>
</dbReference>
<dbReference type="InterPro" id="IPR036179">
    <property type="entry name" value="Ig-like_dom_sf"/>
</dbReference>
<dbReference type="Gene3D" id="2.60.40.10">
    <property type="entry name" value="Immunoglobulins"/>
    <property type="match status" value="1"/>
</dbReference>
<evidence type="ECO:0000313" key="14">
    <source>
        <dbReference type="Proteomes" id="UP000694569"/>
    </source>
</evidence>
<dbReference type="InterPro" id="IPR013783">
    <property type="entry name" value="Ig-like_fold"/>
</dbReference>
<dbReference type="InterPro" id="IPR001611">
    <property type="entry name" value="Leu-rich_rpt"/>
</dbReference>
<evidence type="ECO:0000256" key="6">
    <source>
        <dbReference type="ARBA" id="ARBA00022989"/>
    </source>
</evidence>
<dbReference type="PANTHER" id="PTHR24369:SF207">
    <property type="entry name" value="LEUCINE RICH REPEAT AND IG DOMAIN CONTAINING 3"/>
    <property type="match status" value="1"/>
</dbReference>
<dbReference type="SMART" id="SM00369">
    <property type="entry name" value="LRR_TYP"/>
    <property type="match status" value="10"/>
</dbReference>
<keyword evidence="2" id="KW-0433">Leucine-rich repeat</keyword>
<dbReference type="SMART" id="SM00408">
    <property type="entry name" value="IGc2"/>
    <property type="match status" value="1"/>
</dbReference>
<dbReference type="PROSITE" id="PS51450">
    <property type="entry name" value="LRR"/>
    <property type="match status" value="1"/>
</dbReference>
<keyword evidence="14" id="KW-1185">Reference proteome</keyword>
<dbReference type="InterPro" id="IPR032675">
    <property type="entry name" value="LRR_dom_sf"/>
</dbReference>
<evidence type="ECO:0000256" key="2">
    <source>
        <dbReference type="ARBA" id="ARBA00022614"/>
    </source>
</evidence>
<keyword evidence="3 11" id="KW-0812">Transmembrane</keyword>
<dbReference type="OrthoDB" id="1055097at2759"/>
<dbReference type="InterPro" id="IPR007110">
    <property type="entry name" value="Ig-like_dom"/>
</dbReference>
<keyword evidence="9" id="KW-0325">Glycoprotein</keyword>
<dbReference type="FunFam" id="3.80.10.10:FF:000014">
    <property type="entry name" value="Leucine-rich repeat and immunoglobulin-like domain-containing nogo receptor-interacting protein 1"/>
    <property type="match status" value="1"/>
</dbReference>
<dbReference type="InterPro" id="IPR050541">
    <property type="entry name" value="LRR_TM_domain-containing"/>
</dbReference>
<dbReference type="InterPro" id="IPR003598">
    <property type="entry name" value="Ig_sub2"/>
</dbReference>
<keyword evidence="6 11" id="KW-1133">Transmembrane helix</keyword>
<keyword evidence="7 11" id="KW-0472">Membrane</keyword>
<dbReference type="PRINTS" id="PR00019">
    <property type="entry name" value="LEURICHRPT"/>
</dbReference>
<evidence type="ECO:0000256" key="8">
    <source>
        <dbReference type="ARBA" id="ARBA00023157"/>
    </source>
</evidence>
<name>A0A8C5PXN2_9ANUR</name>
<feature type="domain" description="Ig-like" evidence="12">
    <location>
        <begin position="414"/>
        <end position="501"/>
    </location>
</feature>
<evidence type="ECO:0000256" key="1">
    <source>
        <dbReference type="ARBA" id="ARBA00004479"/>
    </source>
</evidence>
<dbReference type="Proteomes" id="UP000694569">
    <property type="component" value="Unplaced"/>
</dbReference>
<dbReference type="GO" id="GO:0005886">
    <property type="term" value="C:plasma membrane"/>
    <property type="evidence" value="ECO:0007669"/>
    <property type="project" value="TreeGrafter"/>
</dbReference>
<sequence length="581" mass="64926">MAEARILSKPLRKLEKSTFVCFGILLRTLCSSCPPPCHCPRHDNATLCRHRLLSLVPPEIPLASHFLDLSYNRIRSIQPKIFGDLQELQELDLSHNQLSRMEPGVFSGLPSLRILLVHHNQLKLLPSGVFAGMPDLTWLDVRGNQLVILLDQTFQGLRELRHLEAGDNPLLFISSGAFLGMPQLQRLGLEETKLGNVPSKALSALPKLSDLRLGGVNCPVLRDFSFTGLIRLRVLDMDNWPSLRTLEPLSLSGLNLTSLSLTRSNLSSVPEEALRTQVHLRRLDLSRNPIYDLHVRSLHVLKRLEELRLSDGRLTSIPSATFHGLVHLRILDLSNNPLHWIAEDALPPSPGYMETLLLSGTMLSCDCRLCWLLGHRLDFGSRPPVCAAPDSLRGMVIPDHPELLCPELFKCQPPRIVEPEPRELTVQEGDRLTIRCHSNGVPEPFTHWVSPIAVPALERVTVLPEGSLQFWPVQVSDTGAYLCLASNLAGNDSAWLHLEVTPFNESTMPPSFPMVYTHLLVVITAGGLLPFIISVTICFIFMLLWSRGRGNIKHTANIDFVPRTTRGTSDTEDNKFTMKLI</sequence>
<keyword evidence="5" id="KW-0677">Repeat</keyword>
<comment type="subcellular location">
    <subcellularLocation>
        <location evidence="1">Membrane</location>
        <topology evidence="1">Single-pass type I membrane protein</topology>
    </subcellularLocation>
</comment>
<reference evidence="13" key="1">
    <citation type="submission" date="2025-08" db="UniProtKB">
        <authorList>
            <consortium name="Ensembl"/>
        </authorList>
    </citation>
    <scope>IDENTIFICATION</scope>
</reference>
<organism evidence="13 14">
    <name type="scientific">Leptobrachium leishanense</name>
    <name type="common">Leishan spiny toad</name>
    <dbReference type="NCBI Taxonomy" id="445787"/>
    <lineage>
        <taxon>Eukaryota</taxon>
        <taxon>Metazoa</taxon>
        <taxon>Chordata</taxon>
        <taxon>Craniata</taxon>
        <taxon>Vertebrata</taxon>
        <taxon>Euteleostomi</taxon>
        <taxon>Amphibia</taxon>
        <taxon>Batrachia</taxon>
        <taxon>Anura</taxon>
        <taxon>Pelobatoidea</taxon>
        <taxon>Megophryidae</taxon>
        <taxon>Leptobrachium</taxon>
    </lineage>
</organism>
<evidence type="ECO:0000256" key="7">
    <source>
        <dbReference type="ARBA" id="ARBA00023136"/>
    </source>
</evidence>
<dbReference type="InterPro" id="IPR026906">
    <property type="entry name" value="LRR_5"/>
</dbReference>
<evidence type="ECO:0000313" key="13">
    <source>
        <dbReference type="Ensembl" id="ENSLLEP00000029107.1"/>
    </source>
</evidence>
<dbReference type="GeneTree" id="ENSGT00940000156665"/>
<dbReference type="Pfam" id="PF13855">
    <property type="entry name" value="LRR_8"/>
    <property type="match status" value="2"/>
</dbReference>
<keyword evidence="8" id="KW-1015">Disulfide bond</keyword>